<dbReference type="InterPro" id="IPR008889">
    <property type="entry name" value="VQ"/>
</dbReference>
<dbReference type="GeneID" id="108982222"/>
<dbReference type="Proteomes" id="UP000235220">
    <property type="component" value="Chromosome 3"/>
</dbReference>
<name>A0A2I4DPK1_JUGRE</name>
<feature type="compositionally biased region" description="Basic residues" evidence="1">
    <location>
        <begin position="10"/>
        <end position="21"/>
    </location>
</feature>
<evidence type="ECO:0000313" key="3">
    <source>
        <dbReference type="RefSeq" id="XP_018809073.1"/>
    </source>
</evidence>
<dbReference type="Gramene" id="Jr03_05850_p1">
    <property type="protein sequence ID" value="cds.Jr03_05850_p1"/>
    <property type="gene ID" value="Jr03_05850"/>
</dbReference>
<dbReference type="STRING" id="51240.A0A2I4DPK1"/>
<gene>
    <name evidence="3" type="primary">LOC108982222</name>
</gene>
<evidence type="ECO:0000313" key="2">
    <source>
        <dbReference type="Proteomes" id="UP000235220"/>
    </source>
</evidence>
<evidence type="ECO:0000256" key="1">
    <source>
        <dbReference type="SAM" id="MobiDB-lite"/>
    </source>
</evidence>
<sequence length="151" mass="16542">MDNNLPISVHQRKAAKKTKSKKNFKPIKVVYISNPMKVKTSASQFRALVQELTGQDAEFPVPTKFLCTDNDVGGHQTVPGPVMKAGSDDYSPEAPVVDLGQEQTESSGYQFDPYDDDDVFTPLQTIENLPAAGTSFLPSSVFYESPQVDVV</sequence>
<reference evidence="3" key="1">
    <citation type="submission" date="2025-08" db="UniProtKB">
        <authorList>
            <consortium name="RefSeq"/>
        </authorList>
    </citation>
    <scope>IDENTIFICATION</scope>
    <source>
        <tissue evidence="3">Leaves</tissue>
    </source>
</reference>
<dbReference type="RefSeq" id="XP_018809073.1">
    <property type="nucleotide sequence ID" value="XM_018953528.2"/>
</dbReference>
<dbReference type="FunCoup" id="A0A2I4DPK1">
    <property type="interactions" value="207"/>
</dbReference>
<accession>A0A2I4DPK1</accession>
<dbReference type="Pfam" id="PF05678">
    <property type="entry name" value="VQ"/>
    <property type="match status" value="1"/>
</dbReference>
<dbReference type="PANTHER" id="PTHR33624">
    <property type="entry name" value="SIGMA FACTOR BINDING PROTEIN 1, CHLOROPLASTIC"/>
    <property type="match status" value="1"/>
</dbReference>
<dbReference type="PANTHER" id="PTHR33624:SF2">
    <property type="entry name" value="SIGMA FACTOR BINDING PROTEIN 1, CHLOROPLASTIC"/>
    <property type="match status" value="1"/>
</dbReference>
<dbReference type="KEGG" id="jre:108982222"/>
<dbReference type="InterPro" id="IPR039335">
    <property type="entry name" value="SIB1/2"/>
</dbReference>
<dbReference type="AlphaFoldDB" id="A0A2I4DPK1"/>
<dbReference type="OrthoDB" id="665788at2759"/>
<feature type="region of interest" description="Disordered" evidence="1">
    <location>
        <begin position="1"/>
        <end position="21"/>
    </location>
</feature>
<keyword evidence="2" id="KW-1185">Reference proteome</keyword>
<proteinExistence type="predicted"/>
<protein>
    <submittedName>
        <fullName evidence="3">Sigma factor binding protein 1, chloroplastic-like</fullName>
    </submittedName>
</protein>
<organism evidence="2 3">
    <name type="scientific">Juglans regia</name>
    <name type="common">English walnut</name>
    <dbReference type="NCBI Taxonomy" id="51240"/>
    <lineage>
        <taxon>Eukaryota</taxon>
        <taxon>Viridiplantae</taxon>
        <taxon>Streptophyta</taxon>
        <taxon>Embryophyta</taxon>
        <taxon>Tracheophyta</taxon>
        <taxon>Spermatophyta</taxon>
        <taxon>Magnoliopsida</taxon>
        <taxon>eudicotyledons</taxon>
        <taxon>Gunneridae</taxon>
        <taxon>Pentapetalae</taxon>
        <taxon>rosids</taxon>
        <taxon>fabids</taxon>
        <taxon>Fagales</taxon>
        <taxon>Juglandaceae</taxon>
        <taxon>Juglans</taxon>
    </lineage>
</organism>